<name>A0AAD3NBF3_LATJO</name>
<reference evidence="2" key="1">
    <citation type="submission" date="2022-08" db="EMBL/GenBank/DDBJ databases">
        <title>Genome sequencing of akame (Lates japonicus).</title>
        <authorList>
            <person name="Hashiguchi Y."/>
            <person name="Takahashi H."/>
        </authorList>
    </citation>
    <scope>NUCLEOTIDE SEQUENCE</scope>
    <source>
        <strain evidence="2">Kochi</strain>
    </source>
</reference>
<keyword evidence="3" id="KW-1185">Reference proteome</keyword>
<feature type="compositionally biased region" description="Basic and acidic residues" evidence="1">
    <location>
        <begin position="17"/>
        <end position="42"/>
    </location>
</feature>
<evidence type="ECO:0000313" key="3">
    <source>
        <dbReference type="Proteomes" id="UP001279410"/>
    </source>
</evidence>
<comment type="caution">
    <text evidence="2">The sequence shown here is derived from an EMBL/GenBank/DDBJ whole genome shotgun (WGS) entry which is preliminary data.</text>
</comment>
<gene>
    <name evidence="2" type="ORF">AKAME5_001971800</name>
</gene>
<accession>A0AAD3NBF3</accession>
<organism evidence="2 3">
    <name type="scientific">Lates japonicus</name>
    <name type="common">Japanese lates</name>
    <dbReference type="NCBI Taxonomy" id="270547"/>
    <lineage>
        <taxon>Eukaryota</taxon>
        <taxon>Metazoa</taxon>
        <taxon>Chordata</taxon>
        <taxon>Craniata</taxon>
        <taxon>Vertebrata</taxon>
        <taxon>Euteleostomi</taxon>
        <taxon>Actinopterygii</taxon>
        <taxon>Neopterygii</taxon>
        <taxon>Teleostei</taxon>
        <taxon>Neoteleostei</taxon>
        <taxon>Acanthomorphata</taxon>
        <taxon>Carangaria</taxon>
        <taxon>Carangaria incertae sedis</taxon>
        <taxon>Centropomidae</taxon>
        <taxon>Lates</taxon>
    </lineage>
</organism>
<dbReference type="Proteomes" id="UP001279410">
    <property type="component" value="Unassembled WGS sequence"/>
</dbReference>
<feature type="non-terminal residue" evidence="2">
    <location>
        <position position="232"/>
    </location>
</feature>
<evidence type="ECO:0000256" key="1">
    <source>
        <dbReference type="SAM" id="MobiDB-lite"/>
    </source>
</evidence>
<dbReference type="EMBL" id="BRZM01000134">
    <property type="protein sequence ID" value="GLD68405.1"/>
    <property type="molecule type" value="Genomic_DNA"/>
</dbReference>
<proteinExistence type="predicted"/>
<protein>
    <submittedName>
        <fullName evidence="2">Uncharacterized protein</fullName>
    </submittedName>
</protein>
<feature type="region of interest" description="Disordered" evidence="1">
    <location>
        <begin position="17"/>
        <end position="137"/>
    </location>
</feature>
<evidence type="ECO:0000313" key="2">
    <source>
        <dbReference type="EMBL" id="GLD68405.1"/>
    </source>
</evidence>
<dbReference type="AlphaFoldDB" id="A0AAD3NBF3"/>
<sequence length="232" mass="26065">MKVLGSIFTVSELEKRLEKERKRFEEERKRLEEERKRLEEERKRKRKEQGRGREGSGGGKVGEEGEGSGLKVRNKGSVASRWQQPRTGPGCGVRGCEQPRTGPLAGLPRWQQPRDRCRGGSLASSSSSTGRVVAAPRQQQQLGPVARGGSNAWAAIRSSCCFRPAFAVSDGDVESGQQRLIEETDSDNSRLLRETLRIVEEVNQNEKNLMEGFTDVGWRRRNSFEFLPPHMS</sequence>